<reference evidence="2" key="1">
    <citation type="journal article" date="2017" name="Genome Announc.">
        <title>Complete Genome Sequence of Mycobacterium stephanolepidis.</title>
        <authorList>
            <person name="Fukano H."/>
            <person name="Yoshida M."/>
            <person name="Katayama Y."/>
            <person name="Omatsu T."/>
            <person name="Mizutani T."/>
            <person name="Kurata O."/>
            <person name="Wada S."/>
            <person name="Hoshino Y."/>
        </authorList>
    </citation>
    <scope>NUCLEOTIDE SEQUENCE [LARGE SCALE GENOMIC DNA]</scope>
    <source>
        <strain evidence="2">NJB0901</strain>
    </source>
</reference>
<dbReference type="EMBL" id="AP018165">
    <property type="protein sequence ID" value="BAX96079.1"/>
    <property type="molecule type" value="Genomic_DNA"/>
</dbReference>
<organism evidence="1 2">
    <name type="scientific">[Mycobacterium] stephanolepidis</name>
    <dbReference type="NCBI Taxonomy" id="1520670"/>
    <lineage>
        <taxon>Bacteria</taxon>
        <taxon>Bacillati</taxon>
        <taxon>Actinomycetota</taxon>
        <taxon>Actinomycetes</taxon>
        <taxon>Mycobacteriales</taxon>
        <taxon>Mycobacteriaceae</taxon>
        <taxon>Mycobacteroides</taxon>
    </lineage>
</organism>
<reference evidence="1 2" key="2">
    <citation type="journal article" date="2017" name="Int. J. Syst. Evol. Microbiol.">
        <title>Mycobacterium stephanolepidis sp. nov., a rapidly growing species related to Mycobacterium chelonae, isolated from marine teleost fish, Stephanolepis cirrhifer.</title>
        <authorList>
            <person name="Fukano H."/>
            <person name="Wada S."/>
            <person name="Kurata O."/>
            <person name="Katayama K."/>
            <person name="Fujiwara N."/>
            <person name="Hoshino Y."/>
        </authorList>
    </citation>
    <scope>NUCLEOTIDE SEQUENCE [LARGE SCALE GENOMIC DNA]</scope>
    <source>
        <strain evidence="1 2">NJB0901</strain>
    </source>
</reference>
<dbReference type="KEGG" id="mste:MSTE_00744"/>
<accession>A0A1Z4ESZ4</accession>
<name>A0A1Z4ESZ4_9MYCO</name>
<sequence>MFGNNEAFASQFLYSLPNGHAGYAEMFDQFRFGWKSFASAESMRFDCGPEHVRDLTVGRSVVCPVDLAKLQHQFSLPLRCLDD</sequence>
<protein>
    <submittedName>
        <fullName evidence="1">Uncharacterized protein</fullName>
    </submittedName>
</protein>
<evidence type="ECO:0000313" key="1">
    <source>
        <dbReference type="EMBL" id="BAX96079.1"/>
    </source>
</evidence>
<dbReference type="Proteomes" id="UP000217954">
    <property type="component" value="Chromosome"/>
</dbReference>
<gene>
    <name evidence="1" type="ORF">MSTE_00744</name>
</gene>
<dbReference type="AlphaFoldDB" id="A0A1Z4ESZ4"/>
<proteinExistence type="predicted"/>
<keyword evidence="2" id="KW-1185">Reference proteome</keyword>
<evidence type="ECO:0000313" key="2">
    <source>
        <dbReference type="Proteomes" id="UP000217954"/>
    </source>
</evidence>